<evidence type="ECO:0000256" key="5">
    <source>
        <dbReference type="ARBA" id="ARBA00022705"/>
    </source>
</evidence>
<dbReference type="PANTHER" id="PTHR11669">
    <property type="entry name" value="REPLICATION FACTOR C / DNA POLYMERASE III GAMMA-TAU SUBUNIT"/>
    <property type="match status" value="1"/>
</dbReference>
<keyword evidence="3" id="KW-0808">Transferase</keyword>
<dbReference type="OrthoDB" id="9811073at2"/>
<accession>A0A1V8M2H0</accession>
<evidence type="ECO:0000259" key="8">
    <source>
        <dbReference type="Pfam" id="PF09115"/>
    </source>
</evidence>
<dbReference type="EC" id="2.7.7.7" evidence="1"/>
<dbReference type="GO" id="GO:0003677">
    <property type="term" value="F:DNA binding"/>
    <property type="evidence" value="ECO:0007669"/>
    <property type="project" value="InterPro"/>
</dbReference>
<feature type="domain" description="DNA polymerase III delta subunit C-terminal" evidence="8">
    <location>
        <begin position="210"/>
        <end position="321"/>
    </location>
</feature>
<comment type="catalytic activity">
    <reaction evidence="7">
        <text>DNA(n) + a 2'-deoxyribonucleoside 5'-triphosphate = DNA(n+1) + diphosphate</text>
        <dbReference type="Rhea" id="RHEA:22508"/>
        <dbReference type="Rhea" id="RHEA-COMP:17339"/>
        <dbReference type="Rhea" id="RHEA-COMP:17340"/>
        <dbReference type="ChEBI" id="CHEBI:33019"/>
        <dbReference type="ChEBI" id="CHEBI:61560"/>
        <dbReference type="ChEBI" id="CHEBI:173112"/>
        <dbReference type="EC" id="2.7.7.7"/>
    </reaction>
</comment>
<dbReference type="InterPro" id="IPR050238">
    <property type="entry name" value="DNA_Rep/Repair_Clamp_Loader"/>
</dbReference>
<dbReference type="GO" id="GO:0003887">
    <property type="term" value="F:DNA-directed DNA polymerase activity"/>
    <property type="evidence" value="ECO:0007669"/>
    <property type="project" value="UniProtKB-KW"/>
</dbReference>
<organism evidence="9 10">
    <name type="scientific">Methyloprofundus sedimenti</name>
    <dbReference type="NCBI Taxonomy" id="1420851"/>
    <lineage>
        <taxon>Bacteria</taxon>
        <taxon>Pseudomonadati</taxon>
        <taxon>Pseudomonadota</taxon>
        <taxon>Gammaproteobacteria</taxon>
        <taxon>Methylococcales</taxon>
        <taxon>Methylococcaceae</taxon>
        <taxon>Methyloprofundus</taxon>
    </lineage>
</organism>
<dbReference type="GO" id="GO:0009360">
    <property type="term" value="C:DNA polymerase III complex"/>
    <property type="evidence" value="ECO:0007669"/>
    <property type="project" value="InterPro"/>
</dbReference>
<evidence type="ECO:0000256" key="2">
    <source>
        <dbReference type="ARBA" id="ARBA00014363"/>
    </source>
</evidence>
<dbReference type="InterPro" id="IPR015199">
    <property type="entry name" value="DNA_pol_III_delta_C"/>
</dbReference>
<dbReference type="Proteomes" id="UP000191980">
    <property type="component" value="Unassembled WGS sequence"/>
</dbReference>
<comment type="caution">
    <text evidence="9">The sequence shown here is derived from an EMBL/GenBank/DDBJ whole genome shotgun (WGS) entry which is preliminary data.</text>
</comment>
<dbReference type="NCBIfam" id="TIGR00678">
    <property type="entry name" value="holB"/>
    <property type="match status" value="1"/>
</dbReference>
<reference evidence="9 10" key="1">
    <citation type="submission" date="2015-12" db="EMBL/GenBank/DDBJ databases">
        <authorList>
            <person name="Shamseldin A."/>
            <person name="Moawad H."/>
            <person name="Abd El-Rahim W.M."/>
            <person name="Sadowsky M.J."/>
        </authorList>
    </citation>
    <scope>NUCLEOTIDE SEQUENCE [LARGE SCALE GENOMIC DNA]</scope>
    <source>
        <strain evidence="9 10">WF1</strain>
    </source>
</reference>
<dbReference type="AlphaFoldDB" id="A0A1V8M2H0"/>
<dbReference type="InterPro" id="IPR004622">
    <property type="entry name" value="DNA_pol_HolB"/>
</dbReference>
<proteinExistence type="predicted"/>
<evidence type="ECO:0000256" key="4">
    <source>
        <dbReference type="ARBA" id="ARBA00022695"/>
    </source>
</evidence>
<evidence type="ECO:0000256" key="6">
    <source>
        <dbReference type="ARBA" id="ARBA00022932"/>
    </source>
</evidence>
<dbReference type="SUPFAM" id="SSF52540">
    <property type="entry name" value="P-loop containing nucleoside triphosphate hydrolases"/>
    <property type="match status" value="1"/>
</dbReference>
<dbReference type="Pfam" id="PF13177">
    <property type="entry name" value="DNA_pol3_delta2"/>
    <property type="match status" value="1"/>
</dbReference>
<keyword evidence="10" id="KW-1185">Reference proteome</keyword>
<keyword evidence="4" id="KW-0548">Nucleotidyltransferase</keyword>
<name>A0A1V8M2H0_9GAMM</name>
<evidence type="ECO:0000313" key="9">
    <source>
        <dbReference type="EMBL" id="OQK15686.1"/>
    </source>
</evidence>
<keyword evidence="5" id="KW-0235">DNA replication</keyword>
<dbReference type="Gene3D" id="3.40.50.300">
    <property type="entry name" value="P-loop containing nucleotide triphosphate hydrolases"/>
    <property type="match status" value="1"/>
</dbReference>
<dbReference type="PANTHER" id="PTHR11669:SF8">
    <property type="entry name" value="DNA POLYMERASE III SUBUNIT DELTA"/>
    <property type="match status" value="1"/>
</dbReference>
<sequence length="327" mass="37660">MTDITYSWHQSYWQHLAAYVEQQRIPQALLINGVSGLGKHRLALQFAQYLICSDKQEKIFCGRCASCKLFIAKTHPDFTLLQPEEPGKAIGVDLIRQLMGEMVLKPQYSSYRVVIITPAELMNINSANAFLKCLEEPPERTVFLLLTEHRQALPATILSRCQKLLLQAPDFDSAAVWLQEQGINEQQKLLLRLAQGAPIKALAYAQGNMLEQRNSCFEEWQKILLAKACPVQLAEKWQKLPATQLLQWLVSWTEDVIKCHFQVDKSLLLNDDVEKHLRTLAKRLDLNKLFDFYSLLLKDTDRINKQLNKQLLFEELLITWSQVTVNN</sequence>
<protein>
    <recommendedName>
        <fullName evidence="2">DNA polymerase III subunit delta'</fullName>
        <ecNumber evidence="1">2.7.7.7</ecNumber>
    </recommendedName>
</protein>
<dbReference type="RefSeq" id="WP_080523923.1">
    <property type="nucleotide sequence ID" value="NZ_LPUF01000003.1"/>
</dbReference>
<keyword evidence="6" id="KW-0239">DNA-directed DNA polymerase</keyword>
<gene>
    <name evidence="9" type="ORF">AU255_15845</name>
</gene>
<evidence type="ECO:0000256" key="7">
    <source>
        <dbReference type="ARBA" id="ARBA00049244"/>
    </source>
</evidence>
<dbReference type="GO" id="GO:0006261">
    <property type="term" value="P:DNA-templated DNA replication"/>
    <property type="evidence" value="ECO:0007669"/>
    <property type="project" value="TreeGrafter"/>
</dbReference>
<dbReference type="Pfam" id="PF09115">
    <property type="entry name" value="DNApol3-delta_C"/>
    <property type="match status" value="1"/>
</dbReference>
<dbReference type="STRING" id="1420851.AU255_15845"/>
<evidence type="ECO:0000313" key="10">
    <source>
        <dbReference type="Proteomes" id="UP000191980"/>
    </source>
</evidence>
<dbReference type="EMBL" id="LPUF01000003">
    <property type="protein sequence ID" value="OQK15686.1"/>
    <property type="molecule type" value="Genomic_DNA"/>
</dbReference>
<evidence type="ECO:0000256" key="1">
    <source>
        <dbReference type="ARBA" id="ARBA00012417"/>
    </source>
</evidence>
<dbReference type="GO" id="GO:0008408">
    <property type="term" value="F:3'-5' exonuclease activity"/>
    <property type="evidence" value="ECO:0007669"/>
    <property type="project" value="InterPro"/>
</dbReference>
<dbReference type="NCBIfam" id="NF004310">
    <property type="entry name" value="PRK05707.1"/>
    <property type="match status" value="1"/>
</dbReference>
<dbReference type="Gene3D" id="1.20.272.10">
    <property type="match status" value="1"/>
</dbReference>
<evidence type="ECO:0000256" key="3">
    <source>
        <dbReference type="ARBA" id="ARBA00022679"/>
    </source>
</evidence>
<dbReference type="InterPro" id="IPR027417">
    <property type="entry name" value="P-loop_NTPase"/>
</dbReference>